<dbReference type="Pfam" id="PF12625">
    <property type="entry name" value="Arabinose_bd"/>
    <property type="match status" value="1"/>
</dbReference>
<feature type="domain" description="HTH araC/xylS-type" evidence="4">
    <location>
        <begin position="237"/>
        <end position="335"/>
    </location>
</feature>
<dbReference type="Gene3D" id="1.10.10.60">
    <property type="entry name" value="Homeodomain-like"/>
    <property type="match status" value="1"/>
</dbReference>
<dbReference type="InterPro" id="IPR018060">
    <property type="entry name" value="HTH_AraC"/>
</dbReference>
<evidence type="ECO:0000259" key="4">
    <source>
        <dbReference type="PROSITE" id="PS01124"/>
    </source>
</evidence>
<evidence type="ECO:0000256" key="1">
    <source>
        <dbReference type="ARBA" id="ARBA00023015"/>
    </source>
</evidence>
<reference evidence="5 6" key="1">
    <citation type="submission" date="2019-07" db="EMBL/GenBank/DDBJ databases">
        <title>Shewanella sp. YLB-06 whole genomic sequence.</title>
        <authorList>
            <person name="Yu L."/>
        </authorList>
    </citation>
    <scope>NUCLEOTIDE SEQUENCE [LARGE SCALE GENOMIC DNA]</scope>
    <source>
        <strain evidence="5 6">YLB-06</strain>
    </source>
</reference>
<proteinExistence type="predicted"/>
<keyword evidence="6" id="KW-1185">Reference proteome</keyword>
<dbReference type="PANTHER" id="PTHR47894:SF1">
    <property type="entry name" value="HTH-TYPE TRANSCRIPTIONAL REGULATOR VQSM"/>
    <property type="match status" value="1"/>
</dbReference>
<keyword evidence="2" id="KW-0238">DNA-binding</keyword>
<dbReference type="EMBL" id="CP041614">
    <property type="protein sequence ID" value="QDO82329.1"/>
    <property type="molecule type" value="Genomic_DNA"/>
</dbReference>
<evidence type="ECO:0000313" key="6">
    <source>
        <dbReference type="Proteomes" id="UP000315947"/>
    </source>
</evidence>
<dbReference type="Proteomes" id="UP000315947">
    <property type="component" value="Chromosome"/>
</dbReference>
<dbReference type="SMART" id="SM00342">
    <property type="entry name" value="HTH_ARAC"/>
    <property type="match status" value="1"/>
</dbReference>
<accession>A0ABX5WTA4</accession>
<evidence type="ECO:0000256" key="3">
    <source>
        <dbReference type="ARBA" id="ARBA00023163"/>
    </source>
</evidence>
<gene>
    <name evidence="5" type="ORF">FM037_02605</name>
</gene>
<organism evidence="5 6">
    <name type="scientific">Shewanella psychropiezotolerans</name>
    <dbReference type="NCBI Taxonomy" id="2593655"/>
    <lineage>
        <taxon>Bacteria</taxon>
        <taxon>Pseudomonadati</taxon>
        <taxon>Pseudomonadota</taxon>
        <taxon>Gammaproteobacteria</taxon>
        <taxon>Alteromonadales</taxon>
        <taxon>Shewanellaceae</taxon>
        <taxon>Shewanella</taxon>
    </lineage>
</organism>
<dbReference type="PROSITE" id="PS01124">
    <property type="entry name" value="HTH_ARAC_FAMILY_2"/>
    <property type="match status" value="1"/>
</dbReference>
<evidence type="ECO:0000256" key="2">
    <source>
        <dbReference type="ARBA" id="ARBA00023125"/>
    </source>
</evidence>
<protein>
    <submittedName>
        <fullName evidence="5">AraC family transcriptional regulator</fullName>
    </submittedName>
</protein>
<keyword evidence="3" id="KW-0804">Transcription</keyword>
<keyword evidence="1" id="KW-0805">Transcription regulation</keyword>
<dbReference type="SUPFAM" id="SSF46689">
    <property type="entry name" value="Homeodomain-like"/>
    <property type="match status" value="1"/>
</dbReference>
<dbReference type="PANTHER" id="PTHR47894">
    <property type="entry name" value="HTH-TYPE TRANSCRIPTIONAL REGULATOR GADX"/>
    <property type="match status" value="1"/>
</dbReference>
<dbReference type="InterPro" id="IPR032687">
    <property type="entry name" value="AraC-type_N"/>
</dbReference>
<evidence type="ECO:0000313" key="5">
    <source>
        <dbReference type="EMBL" id="QDO82329.1"/>
    </source>
</evidence>
<dbReference type="RefSeq" id="WP_144044720.1">
    <property type="nucleotide sequence ID" value="NZ_CP041614.1"/>
</dbReference>
<name>A0ABX5WTA4_9GAMM</name>
<dbReference type="InterPro" id="IPR009057">
    <property type="entry name" value="Homeodomain-like_sf"/>
</dbReference>
<dbReference type="Pfam" id="PF12833">
    <property type="entry name" value="HTH_18"/>
    <property type="match status" value="1"/>
</dbReference>
<sequence length="338" mass="38078">MPDKLKYSTISAWAIAVSRALSASGVDAYAVFDNAGLCLNEVESAPDSRIAIERMTRLWHLAEQATESEAFGLTVGQYAYPMHFRSLGLLMMTSVTLAQAFEALPNYSALVSNSASIKLQRTPDRLGFTITPLPGVDISPMSIDAFFTTLVHHGELILGHGKFVLSVELMRAEPKNLSPWQNCFSCPISFDKQENCLWMDRSMLEQSTVMGNPKLAAQNETKVRNYLDKMQALKWQEKASQAIHAMLVSGEPRAQKVAQVYNISERTLRRKLKEEGTSFRDLLQQKRRELAYHYLLNTELSITLLSDKLGYTSLTNFSRAFHRWHGTGPADFRHRSKP</sequence>